<dbReference type="SUPFAM" id="SSF48371">
    <property type="entry name" value="ARM repeat"/>
    <property type="match status" value="1"/>
</dbReference>
<name>A0A482WS72_LAOST</name>
<accession>A0A482WS72</accession>
<feature type="compositionally biased region" description="Basic and acidic residues" evidence="8">
    <location>
        <begin position="61"/>
        <end position="72"/>
    </location>
</feature>
<evidence type="ECO:0000313" key="11">
    <source>
        <dbReference type="EMBL" id="RZF36394.1"/>
    </source>
</evidence>
<dbReference type="InterPro" id="IPR011501">
    <property type="entry name" value="Noc3_N"/>
</dbReference>
<evidence type="ECO:0000256" key="2">
    <source>
        <dbReference type="ARBA" id="ARBA00007797"/>
    </source>
</evidence>
<dbReference type="AlphaFoldDB" id="A0A482WS72"/>
<keyword evidence="3 7" id="KW-0175">Coiled coil</keyword>
<feature type="compositionally biased region" description="Acidic residues" evidence="8">
    <location>
        <begin position="115"/>
        <end position="126"/>
    </location>
</feature>
<dbReference type="InterPro" id="IPR016024">
    <property type="entry name" value="ARM-type_fold"/>
</dbReference>
<feature type="region of interest" description="Disordered" evidence="8">
    <location>
        <begin position="115"/>
        <end position="145"/>
    </location>
</feature>
<dbReference type="InterPro" id="IPR005612">
    <property type="entry name" value="CCAAT-binding_factor"/>
</dbReference>
<dbReference type="PANTHER" id="PTHR14428">
    <property type="entry name" value="NUCLEOLAR COMPLEX PROTEIN 3"/>
    <property type="match status" value="1"/>
</dbReference>
<evidence type="ECO:0000256" key="1">
    <source>
        <dbReference type="ARBA" id="ARBA00004604"/>
    </source>
</evidence>
<dbReference type="GO" id="GO:0006270">
    <property type="term" value="P:DNA replication initiation"/>
    <property type="evidence" value="ECO:0007669"/>
    <property type="project" value="TreeGrafter"/>
</dbReference>
<evidence type="ECO:0000256" key="4">
    <source>
        <dbReference type="ARBA" id="ARBA00023242"/>
    </source>
</evidence>
<organism evidence="11 12">
    <name type="scientific">Laodelphax striatellus</name>
    <name type="common">Small brown planthopper</name>
    <name type="synonym">Delphax striatella</name>
    <dbReference type="NCBI Taxonomy" id="195883"/>
    <lineage>
        <taxon>Eukaryota</taxon>
        <taxon>Metazoa</taxon>
        <taxon>Ecdysozoa</taxon>
        <taxon>Arthropoda</taxon>
        <taxon>Hexapoda</taxon>
        <taxon>Insecta</taxon>
        <taxon>Pterygota</taxon>
        <taxon>Neoptera</taxon>
        <taxon>Paraneoptera</taxon>
        <taxon>Hemiptera</taxon>
        <taxon>Auchenorrhyncha</taxon>
        <taxon>Fulgoroidea</taxon>
        <taxon>Delphacidae</taxon>
        <taxon>Criomorphinae</taxon>
        <taxon>Laodelphax</taxon>
    </lineage>
</organism>
<evidence type="ECO:0000259" key="10">
    <source>
        <dbReference type="Pfam" id="PF07540"/>
    </source>
</evidence>
<reference evidence="11 12" key="1">
    <citation type="journal article" date="2017" name="Gigascience">
        <title>Genome sequence of the small brown planthopper, Laodelphax striatellus.</title>
        <authorList>
            <person name="Zhu J."/>
            <person name="Jiang F."/>
            <person name="Wang X."/>
            <person name="Yang P."/>
            <person name="Bao Y."/>
            <person name="Zhao W."/>
            <person name="Wang W."/>
            <person name="Lu H."/>
            <person name="Wang Q."/>
            <person name="Cui N."/>
            <person name="Li J."/>
            <person name="Chen X."/>
            <person name="Luo L."/>
            <person name="Yu J."/>
            <person name="Kang L."/>
            <person name="Cui F."/>
        </authorList>
    </citation>
    <scope>NUCLEOTIDE SEQUENCE [LARGE SCALE GENOMIC DNA]</scope>
    <source>
        <strain evidence="11">Lst14</strain>
    </source>
</reference>
<evidence type="ECO:0000259" key="9">
    <source>
        <dbReference type="Pfam" id="PF03914"/>
    </source>
</evidence>
<feature type="domain" description="Nucleolar complex-associated protein 3 N-terminal" evidence="10">
    <location>
        <begin position="167"/>
        <end position="261"/>
    </location>
</feature>
<dbReference type="FunCoup" id="A0A482WS72">
    <property type="interactions" value="1838"/>
</dbReference>
<dbReference type="InterPro" id="IPR016903">
    <property type="entry name" value="Nucleolar_cplx-assoc_3"/>
</dbReference>
<evidence type="ECO:0000256" key="6">
    <source>
        <dbReference type="ARBA" id="ARBA00032937"/>
    </source>
</evidence>
<gene>
    <name evidence="11" type="ORF">LSTR_LSTR002990</name>
</gene>
<comment type="similarity">
    <text evidence="2">Belongs to the CBF/MAK21 family.</text>
</comment>
<dbReference type="GO" id="GO:0005730">
    <property type="term" value="C:nucleolus"/>
    <property type="evidence" value="ECO:0007669"/>
    <property type="project" value="UniProtKB-SubCell"/>
</dbReference>
<feature type="region of interest" description="Disordered" evidence="8">
    <location>
        <begin position="1"/>
        <end position="81"/>
    </location>
</feature>
<dbReference type="Pfam" id="PF03914">
    <property type="entry name" value="CBF"/>
    <property type="match status" value="1"/>
</dbReference>
<dbReference type="Pfam" id="PF07540">
    <property type="entry name" value="NOC3p"/>
    <property type="match status" value="1"/>
</dbReference>
<dbReference type="GO" id="GO:0003682">
    <property type="term" value="F:chromatin binding"/>
    <property type="evidence" value="ECO:0007669"/>
    <property type="project" value="TreeGrafter"/>
</dbReference>
<dbReference type="EMBL" id="QKKF02026461">
    <property type="protein sequence ID" value="RZF36394.1"/>
    <property type="molecule type" value="Genomic_DNA"/>
</dbReference>
<protein>
    <recommendedName>
        <fullName evidence="6">NOC3-like protein</fullName>
    </recommendedName>
    <alternativeName>
        <fullName evidence="5">Nucleolar complex-associated protein 3-like protein</fullName>
    </alternativeName>
</protein>
<dbReference type="STRING" id="195883.A0A482WS72"/>
<dbReference type="Proteomes" id="UP000291343">
    <property type="component" value="Unassembled WGS sequence"/>
</dbReference>
<sequence length="758" mass="87261">MKFKKKVGQSSPLNDESALEKEENDDEFNFGSSFIRDDSSDNDVSSDDNDSRKPKKRKRSRNLEDEYIKRLEEDDGRNDDELEHANKKKRYLLPVKSGSKLIRRVGFIEEKREVENEDANGELEAENDVKEKEDEIEEESATGRDLSVPVSAAEMIAWREKALAKVRFRIGLLATAVLEDPQQQMSKVNNLKTLNEMAKEYRQELAFSVKKLAIVSLAEIFKDILPSYHIRQQDTSEIKLKKDVYTLQNYEKLLLKNYREFLTKIEKFISILNKKKGDTRLHSTQTVDLGMLCLKLICDLLVSHPYFNYSQNIAQLLVLYLNNPKTEVRSIVSKCLSQIFRQDKKGELSLFIVRKINLLVKSRTNAVHSEVVSVFLSLRIKEVNLDQEKEAELREKKFQTRRQKLLSMSKKERKASKRLEQLEKELLETKAEENKQTKHKTLTEVIKVVFTVYFRILKNDPTSKLLCSTLEGIAKFAHLINLEFYQDLVLVLSRLMDEGNLGLRQRLLCIQTVFTILSGIGESLAIDPTNFYTHLYRNMLLVDAGHEPENIRLVLDSLEIVVLKRRKRITRQRLLAFSKRLGTLALQLQHNGSLSCLTLIKQVVQLNKAVDILLESDASIGQGIFLPELEDPEHCNAASSCLFELTSLRRHYHPVVCKMSDHLMKNLPTTGEGTLAPEIGKLSSREIFNDYNPLEMAFKPAIPAPKKIKVGEKPHRWHDKELEVHSIQAFQDQSNIDLKGLFEEVKKNGLKLELNDVT</sequence>
<proteinExistence type="inferred from homology"/>
<feature type="coiled-coil region" evidence="7">
    <location>
        <begin position="405"/>
        <end position="439"/>
    </location>
</feature>
<dbReference type="PANTHER" id="PTHR14428:SF5">
    <property type="entry name" value="NUCLEOLAR COMPLEX PROTEIN 3 HOMOLOG"/>
    <property type="match status" value="1"/>
</dbReference>
<dbReference type="OrthoDB" id="10263597at2759"/>
<dbReference type="SMR" id="A0A482WS72"/>
<evidence type="ECO:0000313" key="12">
    <source>
        <dbReference type="Proteomes" id="UP000291343"/>
    </source>
</evidence>
<keyword evidence="12" id="KW-1185">Reference proteome</keyword>
<evidence type="ECO:0000256" key="5">
    <source>
        <dbReference type="ARBA" id="ARBA00032701"/>
    </source>
</evidence>
<evidence type="ECO:0000256" key="7">
    <source>
        <dbReference type="SAM" id="Coils"/>
    </source>
</evidence>
<comment type="subcellular location">
    <subcellularLocation>
        <location evidence="1">Nucleus</location>
        <location evidence="1">Nucleolus</location>
    </subcellularLocation>
</comment>
<comment type="caution">
    <text evidence="11">The sequence shown here is derived from an EMBL/GenBank/DDBJ whole genome shotgun (WGS) entry which is preliminary data.</text>
</comment>
<feature type="domain" description="CCAAT-binding factor" evidence="9">
    <location>
        <begin position="507"/>
        <end position="659"/>
    </location>
</feature>
<evidence type="ECO:0000256" key="8">
    <source>
        <dbReference type="SAM" id="MobiDB-lite"/>
    </source>
</evidence>
<keyword evidence="4" id="KW-0539">Nucleus</keyword>
<evidence type="ECO:0000256" key="3">
    <source>
        <dbReference type="ARBA" id="ARBA00023054"/>
    </source>
</evidence>
<dbReference type="InParanoid" id="A0A482WS72"/>